<evidence type="ECO:0000259" key="1">
    <source>
        <dbReference type="Pfam" id="PF00085"/>
    </source>
</evidence>
<accession>A0AAU8LLI1</accession>
<sequence length="69" mass="8158">MDDLALEYDGKVVILRLPMESCEKTVKAYNVESVPTVTFFKQGERLETVTDFHLTFWFKTRLNEWLAQE</sequence>
<proteinExistence type="predicted"/>
<dbReference type="InterPro" id="IPR013766">
    <property type="entry name" value="Thioredoxin_domain"/>
</dbReference>
<dbReference type="InterPro" id="IPR036249">
    <property type="entry name" value="Thioredoxin-like_sf"/>
</dbReference>
<organism evidence="2">
    <name type="scientific">Pseudomonas syringae CC1417</name>
    <dbReference type="NCBI Taxonomy" id="1357272"/>
    <lineage>
        <taxon>Bacteria</taxon>
        <taxon>Pseudomonadati</taxon>
        <taxon>Pseudomonadota</taxon>
        <taxon>Gammaproteobacteria</taxon>
        <taxon>Pseudomonadales</taxon>
        <taxon>Pseudomonadaceae</taxon>
        <taxon>Pseudomonas</taxon>
        <taxon>Pseudomonas syringae</taxon>
    </lineage>
</organism>
<dbReference type="Pfam" id="PF00085">
    <property type="entry name" value="Thioredoxin"/>
    <property type="match status" value="1"/>
</dbReference>
<evidence type="ECO:0000313" key="2">
    <source>
        <dbReference type="EMBL" id="XCN69092.1"/>
    </source>
</evidence>
<feature type="domain" description="Thioredoxin" evidence="1">
    <location>
        <begin position="2"/>
        <end position="50"/>
    </location>
</feature>
<dbReference type="CDD" id="cd02947">
    <property type="entry name" value="TRX_family"/>
    <property type="match status" value="1"/>
</dbReference>
<dbReference type="Gene3D" id="3.40.30.10">
    <property type="entry name" value="Glutaredoxin"/>
    <property type="match status" value="1"/>
</dbReference>
<reference evidence="2" key="1">
    <citation type="journal article" date="2014" name="Genome Announc.">
        <title>Draft Genome Sequences of a Phylogenetically Diverse Suite of Pseudomonas syringae Strains from Multiple Source Populations.</title>
        <authorList>
            <person name="Baltrus D.A."/>
            <person name="Yourstone S."/>
            <person name="Lind A."/>
            <person name="Guilbaud C."/>
            <person name="Sands D.C."/>
            <person name="Jones C.D."/>
            <person name="Morris C.E."/>
            <person name="Dangl J.L."/>
        </authorList>
    </citation>
    <scope>NUCLEOTIDE SEQUENCE</scope>
    <source>
        <strain evidence="2">CC1417</strain>
    </source>
</reference>
<dbReference type="SUPFAM" id="SSF52833">
    <property type="entry name" value="Thioredoxin-like"/>
    <property type="match status" value="1"/>
</dbReference>
<name>A0AAU8LLI1_PSESX</name>
<protein>
    <submittedName>
        <fullName evidence="2">Thioredoxin domain-containing protein</fullName>
    </submittedName>
</protein>
<dbReference type="AlphaFoldDB" id="A0AAU8LLI1"/>
<dbReference type="RefSeq" id="WP_080266142.1">
    <property type="nucleotide sequence ID" value="NZ_CP159362.1"/>
</dbReference>
<dbReference type="EMBL" id="CP159362">
    <property type="protein sequence ID" value="XCN69092.1"/>
    <property type="molecule type" value="Genomic_DNA"/>
</dbReference>
<reference evidence="2" key="2">
    <citation type="submission" date="2024-07" db="EMBL/GenBank/DDBJ databases">
        <title>A complete genome sequence for Pseudomonas syringae CC1417.</title>
        <authorList>
            <person name="Baltrus D.A."/>
        </authorList>
    </citation>
    <scope>NUCLEOTIDE SEQUENCE</scope>
    <source>
        <strain evidence="2">CC1417</strain>
    </source>
</reference>
<gene>
    <name evidence="2" type="ORF">N011_07355</name>
</gene>